<dbReference type="OrthoDB" id="9768470at2"/>
<comment type="similarity">
    <text evidence="4">Belongs to the TonB-dependent receptor family.</text>
</comment>
<dbReference type="SUPFAM" id="SSF49464">
    <property type="entry name" value="Carboxypeptidase regulatory domain-like"/>
    <property type="match status" value="1"/>
</dbReference>
<dbReference type="SUPFAM" id="SSF56935">
    <property type="entry name" value="Porins"/>
    <property type="match status" value="1"/>
</dbReference>
<comment type="caution">
    <text evidence="7">The sequence shown here is derived from an EMBL/GenBank/DDBJ whole genome shotgun (WGS) entry which is preliminary data.</text>
</comment>
<feature type="domain" description="TonB-dependent receptor plug" evidence="6">
    <location>
        <begin position="136"/>
        <end position="230"/>
    </location>
</feature>
<comment type="subcellular location">
    <subcellularLocation>
        <location evidence="1 4">Cell outer membrane</location>
    </subcellularLocation>
</comment>
<reference evidence="7 8" key="1">
    <citation type="submission" date="2019-07" db="EMBL/GenBank/DDBJ databases">
        <title>Genomic Encyclopedia of Archaeal and Bacterial Type Strains, Phase II (KMG-II): from individual species to whole genera.</title>
        <authorList>
            <person name="Goeker M."/>
        </authorList>
    </citation>
    <scope>NUCLEOTIDE SEQUENCE [LARGE SCALE GENOMIC DNA]</scope>
    <source>
        <strain evidence="7 8">DSM 18850</strain>
    </source>
</reference>
<accession>A0A5S5DAZ4</accession>
<dbReference type="Proteomes" id="UP000325105">
    <property type="component" value="Unassembled WGS sequence"/>
</dbReference>
<dbReference type="Gene3D" id="2.40.170.20">
    <property type="entry name" value="TonB-dependent receptor, beta-barrel domain"/>
    <property type="match status" value="1"/>
</dbReference>
<evidence type="ECO:0000256" key="2">
    <source>
        <dbReference type="ARBA" id="ARBA00023136"/>
    </source>
</evidence>
<dbReference type="Gene3D" id="2.170.130.10">
    <property type="entry name" value="TonB-dependent receptor, plug domain"/>
    <property type="match status" value="1"/>
</dbReference>
<dbReference type="InterPro" id="IPR012910">
    <property type="entry name" value="Plug_dom"/>
</dbReference>
<dbReference type="Gene3D" id="2.60.40.1120">
    <property type="entry name" value="Carboxypeptidase-like, regulatory domain"/>
    <property type="match status" value="1"/>
</dbReference>
<evidence type="ECO:0000313" key="7">
    <source>
        <dbReference type="EMBL" id="TYP93187.1"/>
    </source>
</evidence>
<evidence type="ECO:0000256" key="1">
    <source>
        <dbReference type="ARBA" id="ARBA00004442"/>
    </source>
</evidence>
<feature type="domain" description="TonB-dependent receptor-like beta-barrel" evidence="5">
    <location>
        <begin position="412"/>
        <end position="905"/>
    </location>
</feature>
<evidence type="ECO:0000259" key="6">
    <source>
        <dbReference type="Pfam" id="PF07715"/>
    </source>
</evidence>
<dbReference type="InterPro" id="IPR000531">
    <property type="entry name" value="Beta-barrel_TonB"/>
</dbReference>
<dbReference type="GO" id="GO:0009279">
    <property type="term" value="C:cell outer membrane"/>
    <property type="evidence" value="ECO:0007669"/>
    <property type="project" value="UniProtKB-SubCell"/>
</dbReference>
<protein>
    <submittedName>
        <fullName evidence="7">TonB-dependent receptor</fullName>
    </submittedName>
</protein>
<organism evidence="7 8">
    <name type="scientific">Sphingobacterium allocomposti</name>
    <dbReference type="NCBI Taxonomy" id="415956"/>
    <lineage>
        <taxon>Bacteria</taxon>
        <taxon>Pseudomonadati</taxon>
        <taxon>Bacteroidota</taxon>
        <taxon>Sphingobacteriia</taxon>
        <taxon>Sphingobacteriales</taxon>
        <taxon>Sphingobacteriaceae</taxon>
        <taxon>Sphingobacterium</taxon>
    </lineage>
</organism>
<keyword evidence="7" id="KW-0675">Receptor</keyword>
<keyword evidence="8" id="KW-1185">Reference proteome</keyword>
<evidence type="ECO:0000259" key="5">
    <source>
        <dbReference type="Pfam" id="PF00593"/>
    </source>
</evidence>
<keyword evidence="4" id="KW-0798">TonB box</keyword>
<evidence type="ECO:0000256" key="3">
    <source>
        <dbReference type="ARBA" id="ARBA00023237"/>
    </source>
</evidence>
<evidence type="ECO:0000313" key="8">
    <source>
        <dbReference type="Proteomes" id="UP000325105"/>
    </source>
</evidence>
<name>A0A5S5DAZ4_9SPHI</name>
<keyword evidence="2 4" id="KW-0472">Membrane</keyword>
<dbReference type="Pfam" id="PF07715">
    <property type="entry name" value="Plug"/>
    <property type="match status" value="1"/>
</dbReference>
<dbReference type="EMBL" id="VNHX01000014">
    <property type="protein sequence ID" value="TYP93187.1"/>
    <property type="molecule type" value="Genomic_DNA"/>
</dbReference>
<sequence length="941" mass="104647">MNKHYFILLLMTIVSPIVLFAQSGRIYGVIKDESLNTPLVGVSVAVIGVSKAASSDFEGDYTLEVAPGTYKMVFSYVGYVTKEVTDVKVESGKATHVDITLLPSSDQLEEVVVSVSARTNTEQSILNMQKNAGVVMDGLSSQAIQRSGASNIASAVRVVPGVSVQDGKYLYVRGLGDRYTKSILNGVDIPGLDPDKNTVQMDIFPTGVLENIVVMKSASAELPADFTGGVVDIVTKDIPAQKQLGVSLSLGYNPHMHFQDNFVSYKGSSTDVFGFDNGVRKLPISKGYNIPNPVSADNRPIVEDVTKSFSPLLGAERKTSSIPDFSLGVDFSNQYNLWGNKLGLIGVLNYKKTTLFYEGYQNGIYQKPNQSDASSELRADRTSEGDLGEQNVLLSGMVGLNYKTARSKYALNFLHIQNGESRSAIFDQITRIANSNNTYKHLLDYSQRSISNILLSGKHSNESANFITEWKVSPSLAKVNDQDVRLTTFVVDPAGNYVISTDAGLPMRIWRALEEFNTIGKVDFTKKLQLFDREASVKFGGLYSYKQRDYAINNYTVNYRNVNLAAPNGDPNAILNEENIYDATRDGGFYMQGQFEAANTFDASQHTASVYASAEFKPWDKFRTIIGLRGEQYISFFTGQNIDRVRYDNVKTINTFDLFPSLNLIYSPVANHNLRGSYSRTTARPSFKELSVVQIYDPLTDTRFLGNLELVPTYINNVDLRYEIFGDQAQMVALSGFYKRFENPIELQAFSDALPNNIIARNSNTANVFGVEVEARKNFGFLMEELQNLNLNLNASIVKSEIEMGDNEYNSRLSFAREGEVIERTRELQGQSPYLINAGLSYNTADKGFEAGVFYNVQGKTLQLIGFSRNSDVYMKPFNSLNVNLSKKVGRDMTAGVISLKIDNLLDSRRVSVYEAYMAADQIYQQRAPRRTFSVGYSYNF</sequence>
<dbReference type="AlphaFoldDB" id="A0A5S5DAZ4"/>
<dbReference type="PANTHER" id="PTHR40980">
    <property type="entry name" value="PLUG DOMAIN-CONTAINING PROTEIN"/>
    <property type="match status" value="1"/>
</dbReference>
<dbReference type="InterPro" id="IPR037066">
    <property type="entry name" value="Plug_dom_sf"/>
</dbReference>
<dbReference type="InterPro" id="IPR008969">
    <property type="entry name" value="CarboxyPept-like_regulatory"/>
</dbReference>
<evidence type="ECO:0000256" key="4">
    <source>
        <dbReference type="RuleBase" id="RU003357"/>
    </source>
</evidence>
<dbReference type="PANTHER" id="PTHR40980:SF5">
    <property type="entry name" value="TONB-DEPENDENT RECEPTOR"/>
    <property type="match status" value="1"/>
</dbReference>
<dbReference type="InterPro" id="IPR036942">
    <property type="entry name" value="Beta-barrel_TonB_sf"/>
</dbReference>
<keyword evidence="3" id="KW-0998">Cell outer membrane</keyword>
<dbReference type="RefSeq" id="WP_148909129.1">
    <property type="nucleotide sequence ID" value="NZ_VNHX01000014.1"/>
</dbReference>
<dbReference type="Pfam" id="PF13715">
    <property type="entry name" value="CarbopepD_reg_2"/>
    <property type="match status" value="1"/>
</dbReference>
<dbReference type="Pfam" id="PF00593">
    <property type="entry name" value="TonB_dep_Rec_b-barrel"/>
    <property type="match status" value="1"/>
</dbReference>
<gene>
    <name evidence="7" type="ORF">BC792_11489</name>
</gene>
<proteinExistence type="inferred from homology"/>